<proteinExistence type="predicted"/>
<evidence type="ECO:0000256" key="1">
    <source>
        <dbReference type="SAM" id="MobiDB-lite"/>
    </source>
</evidence>
<organism evidence="2">
    <name type="scientific">Arundo donax</name>
    <name type="common">Giant reed</name>
    <name type="synonym">Donax arundinaceus</name>
    <dbReference type="NCBI Taxonomy" id="35708"/>
    <lineage>
        <taxon>Eukaryota</taxon>
        <taxon>Viridiplantae</taxon>
        <taxon>Streptophyta</taxon>
        <taxon>Embryophyta</taxon>
        <taxon>Tracheophyta</taxon>
        <taxon>Spermatophyta</taxon>
        <taxon>Magnoliopsida</taxon>
        <taxon>Liliopsida</taxon>
        <taxon>Poales</taxon>
        <taxon>Poaceae</taxon>
        <taxon>PACMAD clade</taxon>
        <taxon>Arundinoideae</taxon>
        <taxon>Arundineae</taxon>
        <taxon>Arundo</taxon>
    </lineage>
</organism>
<name>A0A0A8XRP0_ARUDO</name>
<reference evidence="2" key="2">
    <citation type="journal article" date="2015" name="Data Brief">
        <title>Shoot transcriptome of the giant reed, Arundo donax.</title>
        <authorList>
            <person name="Barrero R.A."/>
            <person name="Guerrero F.D."/>
            <person name="Moolhuijzen P."/>
            <person name="Goolsby J.A."/>
            <person name="Tidwell J."/>
            <person name="Bellgard S.E."/>
            <person name="Bellgard M.I."/>
        </authorList>
    </citation>
    <scope>NUCLEOTIDE SEQUENCE</scope>
    <source>
        <tissue evidence="2">Shoot tissue taken approximately 20 cm above the soil surface</tissue>
    </source>
</reference>
<evidence type="ECO:0000313" key="2">
    <source>
        <dbReference type="EMBL" id="JAD15453.1"/>
    </source>
</evidence>
<accession>A0A0A8XRP0</accession>
<dbReference type="EMBL" id="GBRH01282442">
    <property type="protein sequence ID" value="JAD15453.1"/>
    <property type="molecule type" value="Transcribed_RNA"/>
</dbReference>
<reference evidence="2" key="1">
    <citation type="submission" date="2014-09" db="EMBL/GenBank/DDBJ databases">
        <authorList>
            <person name="Magalhaes I.L.F."/>
            <person name="Oliveira U."/>
            <person name="Santos F.R."/>
            <person name="Vidigal T.H.D.A."/>
            <person name="Brescovit A.D."/>
            <person name="Santos A.J."/>
        </authorList>
    </citation>
    <scope>NUCLEOTIDE SEQUENCE</scope>
    <source>
        <tissue evidence="2">Shoot tissue taken approximately 20 cm above the soil surface</tissue>
    </source>
</reference>
<feature type="region of interest" description="Disordered" evidence="1">
    <location>
        <begin position="1"/>
        <end position="40"/>
    </location>
</feature>
<dbReference type="AlphaFoldDB" id="A0A0A8XRP0"/>
<sequence length="40" mass="4530">MERARRGGSRTQSTARRVGACDDYAPATSPWRPEVRDPRI</sequence>
<protein>
    <submittedName>
        <fullName evidence="2">Uncharacterized protein</fullName>
    </submittedName>
</protein>